<dbReference type="Proteomes" id="UP001176891">
    <property type="component" value="Unassembled WGS sequence"/>
</dbReference>
<keyword evidence="3" id="KW-1185">Reference proteome</keyword>
<reference evidence="2" key="1">
    <citation type="submission" date="2023-07" db="EMBL/GenBank/DDBJ databases">
        <title>Two novel species in the genus Flavivirga.</title>
        <authorList>
            <person name="Kwon K."/>
        </authorList>
    </citation>
    <scope>NUCLEOTIDE SEQUENCE</scope>
    <source>
        <strain evidence="2">KACC 14157</strain>
    </source>
</reference>
<proteinExistence type="predicted"/>
<feature type="compositionally biased region" description="Low complexity" evidence="1">
    <location>
        <begin position="27"/>
        <end position="38"/>
    </location>
</feature>
<name>A0ABT8X3L9_9FLAO</name>
<accession>A0ABT8X3L9</accession>
<dbReference type="EMBL" id="JAUOEM010000004">
    <property type="protein sequence ID" value="MDO5988165.1"/>
    <property type="molecule type" value="Genomic_DNA"/>
</dbReference>
<sequence>MSNIYSRYFDLLGNANKKNESCKRGTKNFTSSTSNFKNSRSHFKEE</sequence>
<feature type="region of interest" description="Disordered" evidence="1">
    <location>
        <begin position="19"/>
        <end position="46"/>
    </location>
</feature>
<evidence type="ECO:0000313" key="2">
    <source>
        <dbReference type="EMBL" id="MDO5988165.1"/>
    </source>
</evidence>
<comment type="caution">
    <text evidence="2">The sequence shown here is derived from an EMBL/GenBank/DDBJ whole genome shotgun (WGS) entry which is preliminary data.</text>
</comment>
<protein>
    <submittedName>
        <fullName evidence="2">Uncharacterized protein</fullName>
    </submittedName>
</protein>
<organism evidence="2 3">
    <name type="scientific">Flavivirga amylovorans</name>
    <dbReference type="NCBI Taxonomy" id="870486"/>
    <lineage>
        <taxon>Bacteria</taxon>
        <taxon>Pseudomonadati</taxon>
        <taxon>Bacteroidota</taxon>
        <taxon>Flavobacteriia</taxon>
        <taxon>Flavobacteriales</taxon>
        <taxon>Flavobacteriaceae</taxon>
        <taxon>Flavivirga</taxon>
    </lineage>
</organism>
<evidence type="ECO:0000313" key="3">
    <source>
        <dbReference type="Proteomes" id="UP001176891"/>
    </source>
</evidence>
<evidence type="ECO:0000256" key="1">
    <source>
        <dbReference type="SAM" id="MobiDB-lite"/>
    </source>
</evidence>
<gene>
    <name evidence="2" type="ORF">Q4Q39_12190</name>
</gene>
<dbReference type="RefSeq" id="WP_303282768.1">
    <property type="nucleotide sequence ID" value="NZ_JAUOEM010000004.1"/>
</dbReference>